<reference evidence="3" key="1">
    <citation type="journal article" date="2013" name="Stand. Genomic Sci.">
        <title>Complete genome sequence of the halophilic bacterium Spirochaeta africana type strain (Z-7692(T)) from the alkaline Lake Magadi in the East African Rift.</title>
        <authorList>
            <person name="Liolos K."/>
            <person name="Abt B."/>
            <person name="Scheuner C."/>
            <person name="Teshima H."/>
            <person name="Held B."/>
            <person name="Lapidus A."/>
            <person name="Nolan M."/>
            <person name="Lucas S."/>
            <person name="Deshpande S."/>
            <person name="Cheng J.F."/>
            <person name="Tapia R."/>
            <person name="Goodwin L.A."/>
            <person name="Pitluck S."/>
            <person name="Pagani I."/>
            <person name="Ivanova N."/>
            <person name="Mavromatis K."/>
            <person name="Mikhailova N."/>
            <person name="Huntemann M."/>
            <person name="Pati A."/>
            <person name="Chen A."/>
            <person name="Palaniappan K."/>
            <person name="Land M."/>
            <person name="Rohde M."/>
            <person name="Tindall B.J."/>
            <person name="Detter J.C."/>
            <person name="Goker M."/>
            <person name="Bristow J."/>
            <person name="Eisen J.A."/>
            <person name="Markowitz V."/>
            <person name="Hugenholtz P."/>
            <person name="Woyke T."/>
            <person name="Klenk H.P."/>
            <person name="Kyrpides N.C."/>
        </authorList>
    </citation>
    <scope>NUCLEOTIDE SEQUENCE</scope>
    <source>
        <strain evidence="3">ATCC 700263 / DSM 8902 / Z-7692</strain>
    </source>
</reference>
<evidence type="ECO:0000313" key="2">
    <source>
        <dbReference type="EMBL" id="AFG38229.1"/>
    </source>
</evidence>
<organism evidence="2 3">
    <name type="scientific">Spirochaeta africana (strain ATCC 700263 / DSM 8902 / Z-7692)</name>
    <dbReference type="NCBI Taxonomy" id="889378"/>
    <lineage>
        <taxon>Bacteria</taxon>
        <taxon>Pseudomonadati</taxon>
        <taxon>Spirochaetota</taxon>
        <taxon>Spirochaetia</taxon>
        <taxon>Spirochaetales</taxon>
        <taxon>Spirochaetaceae</taxon>
        <taxon>Spirochaeta</taxon>
    </lineage>
</organism>
<keyword evidence="1" id="KW-0812">Transmembrane</keyword>
<keyword evidence="3" id="KW-1185">Reference proteome</keyword>
<feature type="transmembrane region" description="Helical" evidence="1">
    <location>
        <begin position="67"/>
        <end position="100"/>
    </location>
</feature>
<proteinExistence type="predicted"/>
<keyword evidence="1" id="KW-0472">Membrane</keyword>
<feature type="transmembrane region" description="Helical" evidence="1">
    <location>
        <begin position="6"/>
        <end position="27"/>
    </location>
</feature>
<dbReference type="HOGENOM" id="CLU_157896_2_2_12"/>
<dbReference type="Proteomes" id="UP000007383">
    <property type="component" value="Chromosome"/>
</dbReference>
<sequence length="102" mass="10678">MQPTETFLIIIGIAAGTYAVRALPFVYRFVDRLPIWGRRLLAAIPPAALGALLIPGAAAAVPGRPLIGIAAAAAALLTGLRSRHIIVPVGIAILLAYLLIQY</sequence>
<dbReference type="RefSeq" id="WP_014456212.1">
    <property type="nucleotide sequence ID" value="NC_017098.1"/>
</dbReference>
<dbReference type="EMBL" id="CP003282">
    <property type="protein sequence ID" value="AFG38229.1"/>
    <property type="molecule type" value="Genomic_DNA"/>
</dbReference>
<dbReference type="STRING" id="889378.Spiaf_2193"/>
<evidence type="ECO:0000256" key="1">
    <source>
        <dbReference type="SAM" id="Phobius"/>
    </source>
</evidence>
<gene>
    <name evidence="2" type="ordered locus">Spiaf_2193</name>
</gene>
<dbReference type="Pfam" id="PF05437">
    <property type="entry name" value="AzlD"/>
    <property type="match status" value="1"/>
</dbReference>
<dbReference type="AlphaFoldDB" id="H9UL36"/>
<keyword evidence="1" id="KW-1133">Transmembrane helix</keyword>
<accession>H9UL36</accession>
<dbReference type="KEGG" id="sfc:Spiaf_2193"/>
<protein>
    <submittedName>
        <fullName evidence="2">Putative membrane protein</fullName>
    </submittedName>
</protein>
<feature type="transmembrane region" description="Helical" evidence="1">
    <location>
        <begin position="39"/>
        <end position="61"/>
    </location>
</feature>
<dbReference type="PATRIC" id="fig|889378.3.peg.2169"/>
<name>H9UL36_SPIAZ</name>
<evidence type="ECO:0000313" key="3">
    <source>
        <dbReference type="Proteomes" id="UP000007383"/>
    </source>
</evidence>
<dbReference type="InterPro" id="IPR008407">
    <property type="entry name" value="Brnchd-chn_aa_trnsp_AzlD"/>
</dbReference>